<reference evidence="8 9" key="1">
    <citation type="submission" date="2016-10" db="EMBL/GenBank/DDBJ databases">
        <authorList>
            <person name="de Groot N.N."/>
        </authorList>
    </citation>
    <scope>NUCLEOTIDE SEQUENCE [LARGE SCALE GENOMIC DNA]</scope>
    <source>
        <strain evidence="8 9">CPCC 201354</strain>
    </source>
</reference>
<feature type="compositionally biased region" description="Basic and acidic residues" evidence="6">
    <location>
        <begin position="650"/>
        <end position="663"/>
    </location>
</feature>
<dbReference type="AlphaFoldDB" id="A0A1G7UI65"/>
<name>A0A1G7UI65_9ACTN</name>
<dbReference type="PANTHER" id="PTHR11070">
    <property type="entry name" value="UVRD / RECB / PCRA DNA HELICASE FAMILY MEMBER"/>
    <property type="match status" value="1"/>
</dbReference>
<protein>
    <submittedName>
        <fullName evidence="8">DNA helicase IV</fullName>
    </submittedName>
</protein>
<dbReference type="GO" id="GO:0005524">
    <property type="term" value="F:ATP binding"/>
    <property type="evidence" value="ECO:0007669"/>
    <property type="project" value="UniProtKB-UniRule"/>
</dbReference>
<keyword evidence="1 5" id="KW-0547">Nucleotide-binding</keyword>
<sequence length="782" mass="85141">MAELDDERAYVMRCREALRAMLDGARHNVIVGERVAGDRYSAERLGRHLKSLAKELGEEPDGPPFFGRLDFATGDHRGRRYYIGRRHISGQPGGQPIVIDWRAPVSRAFYRASARDPLGIARRRRFGWSESVLSGFEDERLDRGEDLGETSRIVATEIERPRVGPMRDIVATIQPEQDDLVRSGLDESLCVQGAPGTGKTAVGLHRAAYLLYAYRQRLERGGVLVLGPNRAFLGYISAVLPALGEVDVEQTTVDRILGVRVPPHVGRNTVGSAGTSSHSLGEVDRAASIKHDARMAEVLRRALYARVRKPNEPVVVADGSYRWRIPEEDFRRVVDDTRREATTYSVGRERVLSRLAALLRRQAEIRGRSPNAAWERKMERAVAPFLAVVWPAVRAEQVVADLLGDTSALAKAADGLLTPEEQTAIAWPSPPRSLKRVAWTAADAVLIDEVAGLLERPRGYGHVIVDEAQDLSPMQCRAVARRSAHGSVTVLGDLAQGTTPWSARNWPDQLAHLGKPDARVVALTTGYRVPSMVVAMANRLLSVLGVDVPQTRSFRSDGQLRTQRADGLHRATVAAVRDALSHEGSIAVIAADARLPTLVADLSAAGIAHTEPFGLDRAQPATGTHDREENPPGNNTSEAAHAIWAGGGDRVADPRTSHDRPRLDVPATADPPDGTLPKVQERHSALPSPTHADSSRRPGGTAQTVPPQPHTPDRSDGGHGRVTVLPATLAKGLEFDHVVVVEPAEIAEAEERGLNRLYVVLTRAVSRLDIVHLRDLPISVPS</sequence>
<dbReference type="PROSITE" id="PS51198">
    <property type="entry name" value="UVRD_HELICASE_ATP_BIND"/>
    <property type="match status" value="1"/>
</dbReference>
<evidence type="ECO:0000313" key="9">
    <source>
        <dbReference type="Proteomes" id="UP000198923"/>
    </source>
</evidence>
<dbReference type="GO" id="GO:0016787">
    <property type="term" value="F:hydrolase activity"/>
    <property type="evidence" value="ECO:0007669"/>
    <property type="project" value="UniProtKB-UniRule"/>
</dbReference>
<evidence type="ECO:0000313" key="8">
    <source>
        <dbReference type="EMBL" id="SDG47203.1"/>
    </source>
</evidence>
<evidence type="ECO:0000256" key="3">
    <source>
        <dbReference type="ARBA" id="ARBA00022806"/>
    </source>
</evidence>
<dbReference type="GO" id="GO:0005829">
    <property type="term" value="C:cytosol"/>
    <property type="evidence" value="ECO:0007669"/>
    <property type="project" value="TreeGrafter"/>
</dbReference>
<keyword evidence="4 5" id="KW-0067">ATP-binding</keyword>
<dbReference type="InterPro" id="IPR000212">
    <property type="entry name" value="DNA_helicase_UvrD/REP"/>
</dbReference>
<proteinExistence type="predicted"/>
<dbReference type="Gene3D" id="3.40.50.300">
    <property type="entry name" value="P-loop containing nucleotide triphosphate hydrolases"/>
    <property type="match status" value="2"/>
</dbReference>
<dbReference type="InterPro" id="IPR027417">
    <property type="entry name" value="P-loop_NTPase"/>
</dbReference>
<evidence type="ECO:0000256" key="6">
    <source>
        <dbReference type="SAM" id="MobiDB-lite"/>
    </source>
</evidence>
<keyword evidence="3 5" id="KW-0347">Helicase</keyword>
<keyword evidence="2 5" id="KW-0378">Hydrolase</keyword>
<dbReference type="GO" id="GO:0000725">
    <property type="term" value="P:recombinational repair"/>
    <property type="evidence" value="ECO:0007669"/>
    <property type="project" value="TreeGrafter"/>
</dbReference>
<evidence type="ECO:0000256" key="4">
    <source>
        <dbReference type="ARBA" id="ARBA00022840"/>
    </source>
</evidence>
<dbReference type="PANTHER" id="PTHR11070:SF45">
    <property type="entry name" value="DNA 3'-5' HELICASE"/>
    <property type="match status" value="1"/>
</dbReference>
<dbReference type="GO" id="GO:0003677">
    <property type="term" value="F:DNA binding"/>
    <property type="evidence" value="ECO:0007669"/>
    <property type="project" value="InterPro"/>
</dbReference>
<accession>A0A1G7UI65</accession>
<dbReference type="Proteomes" id="UP000198923">
    <property type="component" value="Unassembled WGS sequence"/>
</dbReference>
<feature type="region of interest" description="Disordered" evidence="6">
    <location>
        <begin position="611"/>
        <end position="722"/>
    </location>
</feature>
<keyword evidence="9" id="KW-1185">Reference proteome</keyword>
<evidence type="ECO:0000256" key="1">
    <source>
        <dbReference type="ARBA" id="ARBA00022741"/>
    </source>
</evidence>
<feature type="domain" description="UvrD-like helicase ATP-binding" evidence="7">
    <location>
        <begin position="172"/>
        <end position="530"/>
    </location>
</feature>
<organism evidence="8 9">
    <name type="scientific">Sinosporangium album</name>
    <dbReference type="NCBI Taxonomy" id="504805"/>
    <lineage>
        <taxon>Bacteria</taxon>
        <taxon>Bacillati</taxon>
        <taxon>Actinomycetota</taxon>
        <taxon>Actinomycetes</taxon>
        <taxon>Streptosporangiales</taxon>
        <taxon>Streptosporangiaceae</taxon>
        <taxon>Sinosporangium</taxon>
    </lineage>
</organism>
<feature type="binding site" evidence="5">
    <location>
        <begin position="193"/>
        <end position="200"/>
    </location>
    <ligand>
        <name>ATP</name>
        <dbReference type="ChEBI" id="CHEBI:30616"/>
    </ligand>
</feature>
<dbReference type="RefSeq" id="WP_245690830.1">
    <property type="nucleotide sequence ID" value="NZ_FNCN01000004.1"/>
</dbReference>
<evidence type="ECO:0000256" key="5">
    <source>
        <dbReference type="PROSITE-ProRule" id="PRU00560"/>
    </source>
</evidence>
<dbReference type="InterPro" id="IPR014016">
    <property type="entry name" value="UvrD-like_ATP-bd"/>
</dbReference>
<dbReference type="EMBL" id="FNCN01000004">
    <property type="protein sequence ID" value="SDG47203.1"/>
    <property type="molecule type" value="Genomic_DNA"/>
</dbReference>
<dbReference type="STRING" id="504805.SAMN05421505_104269"/>
<evidence type="ECO:0000256" key="2">
    <source>
        <dbReference type="ARBA" id="ARBA00022801"/>
    </source>
</evidence>
<dbReference type="SUPFAM" id="SSF52540">
    <property type="entry name" value="P-loop containing nucleoside triphosphate hydrolases"/>
    <property type="match status" value="1"/>
</dbReference>
<dbReference type="GO" id="GO:0043138">
    <property type="term" value="F:3'-5' DNA helicase activity"/>
    <property type="evidence" value="ECO:0007669"/>
    <property type="project" value="TreeGrafter"/>
</dbReference>
<gene>
    <name evidence="8" type="ORF">SAMN05421505_104269</name>
</gene>
<evidence type="ECO:0000259" key="7">
    <source>
        <dbReference type="PROSITE" id="PS51198"/>
    </source>
</evidence>